<feature type="chain" id="PRO_5020691285" description="DUF3313 domain-containing protein" evidence="1">
    <location>
        <begin position="21"/>
        <end position="257"/>
    </location>
</feature>
<protein>
    <recommendedName>
        <fullName evidence="4">DUF3313 domain-containing protein</fullName>
    </recommendedName>
</protein>
<feature type="signal peptide" evidence="1">
    <location>
        <begin position="1"/>
        <end position="20"/>
    </location>
</feature>
<name>A0A4D7QKN1_9HYPH</name>
<organism evidence="2 3">
    <name type="scientific">Phreatobacter aquaticus</name>
    <dbReference type="NCBI Taxonomy" id="2570229"/>
    <lineage>
        <taxon>Bacteria</taxon>
        <taxon>Pseudomonadati</taxon>
        <taxon>Pseudomonadota</taxon>
        <taxon>Alphaproteobacteria</taxon>
        <taxon>Hyphomicrobiales</taxon>
        <taxon>Phreatobacteraceae</taxon>
        <taxon>Phreatobacter</taxon>
    </lineage>
</organism>
<gene>
    <name evidence="2" type="ORF">E8L99_16090</name>
</gene>
<evidence type="ECO:0000313" key="3">
    <source>
        <dbReference type="Proteomes" id="UP000298588"/>
    </source>
</evidence>
<dbReference type="RefSeq" id="WP_137100500.1">
    <property type="nucleotide sequence ID" value="NZ_CP039865.1"/>
</dbReference>
<keyword evidence="1" id="KW-0732">Signal</keyword>
<reference evidence="2 3" key="1">
    <citation type="submission" date="2019-04" db="EMBL/GenBank/DDBJ databases">
        <title>Phreatobacter aquaticus sp. nov.</title>
        <authorList>
            <person name="Choi A."/>
            <person name="Baek K."/>
        </authorList>
    </citation>
    <scope>NUCLEOTIDE SEQUENCE [LARGE SCALE GENOMIC DNA]</scope>
    <source>
        <strain evidence="2 3">NMCR1094</strain>
    </source>
</reference>
<accession>A0A4D7QKN1</accession>
<dbReference type="PROSITE" id="PS51257">
    <property type="entry name" value="PROKAR_LIPOPROTEIN"/>
    <property type="match status" value="1"/>
</dbReference>
<evidence type="ECO:0008006" key="4">
    <source>
        <dbReference type="Google" id="ProtNLM"/>
    </source>
</evidence>
<dbReference type="EMBL" id="CP039865">
    <property type="protein sequence ID" value="QCK87171.1"/>
    <property type="molecule type" value="Genomic_DNA"/>
</dbReference>
<dbReference type="KEGG" id="paqt:E8L99_16090"/>
<sequence length="257" mass="27388">MRVRYLAALAPLMLAGCQTAGLQGAGDRPDNTRVRDAVLSSVAAALGSGSEVSLAFPRVTNLHPGDVFERPMKRDGYVTFQLQRRLCNLGEELGDGVKTEVVHATSVMTVNRVFSASAHLKFDLAKIASFSLGDATTPIHAAHVRVSNGEAVGLTSAVRDTMYPTDGACARRIARSVAAGREVAVIDLVYNAAVYTRVAWTAQAGVKLTSALGVIGGLDAGINIQDTDVYGQETGDNRTMLGVAYRRIRSVEEARRR</sequence>
<evidence type="ECO:0000256" key="1">
    <source>
        <dbReference type="SAM" id="SignalP"/>
    </source>
</evidence>
<dbReference type="Proteomes" id="UP000298588">
    <property type="component" value="Chromosome"/>
</dbReference>
<keyword evidence="3" id="KW-1185">Reference proteome</keyword>
<proteinExistence type="predicted"/>
<evidence type="ECO:0000313" key="2">
    <source>
        <dbReference type="EMBL" id="QCK87171.1"/>
    </source>
</evidence>
<dbReference type="AlphaFoldDB" id="A0A4D7QKN1"/>